<evidence type="ECO:0000313" key="2">
    <source>
        <dbReference type="Proteomes" id="UP000004219"/>
    </source>
</evidence>
<proteinExistence type="predicted"/>
<name>I9U1D7_PHOVU</name>
<reference evidence="1 2" key="1">
    <citation type="submission" date="2012-02" db="EMBL/GenBank/DDBJ databases">
        <title>The Genome Sequence of Bacteroides vulgatus CL09T03C04.</title>
        <authorList>
            <consortium name="The Broad Institute Genome Sequencing Platform"/>
            <person name="Earl A."/>
            <person name="Ward D."/>
            <person name="Feldgarden M."/>
            <person name="Gevers D."/>
            <person name="Zitomersky N.L."/>
            <person name="Coyne M.J."/>
            <person name="Comstock L.E."/>
            <person name="Young S.K."/>
            <person name="Zeng Q."/>
            <person name="Gargeya S."/>
            <person name="Fitzgerald M."/>
            <person name="Haas B."/>
            <person name="Abouelleil A."/>
            <person name="Alvarado L."/>
            <person name="Arachchi H.M."/>
            <person name="Berlin A."/>
            <person name="Chapman S.B."/>
            <person name="Gearin G."/>
            <person name="Goldberg J."/>
            <person name="Griggs A."/>
            <person name="Gujja S."/>
            <person name="Hansen M."/>
            <person name="Heiman D."/>
            <person name="Howarth C."/>
            <person name="Larimer J."/>
            <person name="Lui A."/>
            <person name="MacDonald P.J.P."/>
            <person name="McCowen C."/>
            <person name="Montmayeur A."/>
            <person name="Murphy C."/>
            <person name="Neiman D."/>
            <person name="Pearson M."/>
            <person name="Priest M."/>
            <person name="Roberts A."/>
            <person name="Saif S."/>
            <person name="Shea T."/>
            <person name="Sisk P."/>
            <person name="Stolte C."/>
            <person name="Sykes S."/>
            <person name="Wortman J."/>
            <person name="Nusbaum C."/>
            <person name="Birren B."/>
        </authorList>
    </citation>
    <scope>NUCLEOTIDE SEQUENCE [LARGE SCALE GENOMIC DNA]</scope>
    <source>
        <strain evidence="1 2">CL09T03C04</strain>
    </source>
</reference>
<dbReference type="SUPFAM" id="SSF160631">
    <property type="entry name" value="SMI1/KNR4-like"/>
    <property type="match status" value="1"/>
</dbReference>
<dbReference type="Proteomes" id="UP000004219">
    <property type="component" value="Unassembled WGS sequence"/>
</dbReference>
<dbReference type="HOGENOM" id="CLU_1354050_0_0_10"/>
<protein>
    <recommendedName>
        <fullName evidence="3">Knr4/Smi1-like domain-containing protein</fullName>
    </recommendedName>
</protein>
<sequence>MKTIETINKHFKTLGGLYNISHEKSLSLHDLENEIRSIENYLGKDVPKLLRDILIKYHGYSFNNEVGFNVTTHIPILGNSIFLEFGQFLSLYQKDLFDILENNEDLFRTDFLPFAEATPGDYIAFNMQEQSVYFISHDFSENEQSHIKIADSLKDYFLHLCERAEEKEVLEKSPQIISVRYSDEFLAIIQKWKNKNTSNKES</sequence>
<dbReference type="EMBL" id="AGXZ01000024">
    <property type="protein sequence ID" value="EIY75638.1"/>
    <property type="molecule type" value="Genomic_DNA"/>
</dbReference>
<gene>
    <name evidence="1" type="ORF">HMPREF1058_03023</name>
</gene>
<keyword evidence="2" id="KW-1185">Reference proteome</keyword>
<dbReference type="Pfam" id="PF14568">
    <property type="entry name" value="SUKH_6"/>
    <property type="match status" value="1"/>
</dbReference>
<evidence type="ECO:0000313" key="1">
    <source>
        <dbReference type="EMBL" id="EIY75638.1"/>
    </source>
</evidence>
<accession>I9U1D7</accession>
<dbReference type="PATRIC" id="fig|997891.3.peg.3189"/>
<comment type="caution">
    <text evidence="1">The sequence shown here is derived from an EMBL/GenBank/DDBJ whole genome shotgun (WGS) entry which is preliminary data.</text>
</comment>
<dbReference type="Gene3D" id="3.40.1580.10">
    <property type="entry name" value="SMI1/KNR4-like"/>
    <property type="match status" value="1"/>
</dbReference>
<dbReference type="AlphaFoldDB" id="I9U1D7"/>
<dbReference type="InterPro" id="IPR037883">
    <property type="entry name" value="Knr4/Smi1-like_sf"/>
</dbReference>
<dbReference type="RefSeq" id="WP_005852177.1">
    <property type="nucleotide sequence ID" value="NZ_JH724285.1"/>
</dbReference>
<evidence type="ECO:0008006" key="3">
    <source>
        <dbReference type="Google" id="ProtNLM"/>
    </source>
</evidence>
<organism evidence="1 2">
    <name type="scientific">Phocaeicola vulgatus CL09T03C04</name>
    <dbReference type="NCBI Taxonomy" id="997891"/>
    <lineage>
        <taxon>Bacteria</taxon>
        <taxon>Pseudomonadati</taxon>
        <taxon>Bacteroidota</taxon>
        <taxon>Bacteroidia</taxon>
        <taxon>Bacteroidales</taxon>
        <taxon>Bacteroidaceae</taxon>
        <taxon>Phocaeicola</taxon>
    </lineage>
</organism>